<keyword evidence="2" id="KW-1185">Reference proteome</keyword>
<protein>
    <submittedName>
        <fullName evidence="1">Uncharacterized protein</fullName>
    </submittedName>
</protein>
<dbReference type="Gene3D" id="3.80.10.10">
    <property type="entry name" value="Ribonuclease Inhibitor"/>
    <property type="match status" value="1"/>
</dbReference>
<organism evidence="1 2">
    <name type="scientific">Seminavis robusta</name>
    <dbReference type="NCBI Taxonomy" id="568900"/>
    <lineage>
        <taxon>Eukaryota</taxon>
        <taxon>Sar</taxon>
        <taxon>Stramenopiles</taxon>
        <taxon>Ochrophyta</taxon>
        <taxon>Bacillariophyta</taxon>
        <taxon>Bacillariophyceae</taxon>
        <taxon>Bacillariophycidae</taxon>
        <taxon>Naviculales</taxon>
        <taxon>Naviculaceae</taxon>
        <taxon>Seminavis</taxon>
    </lineage>
</organism>
<dbReference type="AlphaFoldDB" id="A0A9N8E2C8"/>
<sequence>MGRKLLRPEEVTLYDLNKHFILPLTEEFRCSYAELVADSPCVPQFFCSHWWGSPVFEFIVCLEQLAMDRYGKKRYEDTLYWICAYANNQWDLSKDVQSRLSGSSRRGVAQLLWCFRHHNRKCPGFGGRGQTTDIKLYLWKRRRWRATKSTRIFPKDEWAVAQHFRYAALLRGDDMQKHTQALSSYPGLAFRVDLNVPQFRGEVYNFLNLALPATLESLDLTYSHPRLVASSDEFARGLGRFQALKSLKFQLRFPVKEAVNFSTETFFLELRELTGLEELDLFFDNIDLSGEFAHGLSKLARLKSFRFILQRSKVLRQGPCSDKTLLQELAECTALETLDLSFGHGGLILDESFSATADKLVNLSYLRLGMEVGLHPKEFTGVLADALQQYPRLRHLSISGLCSLTCLRPLLFKRDSCLEALEVSMSGLEVTRDGTIAARLHATEAAPVVSLSGFESCGNNCNLHEFHLSLHNVEQLAIIELLRLLGSSGC</sequence>
<dbReference type="InterPro" id="IPR032675">
    <property type="entry name" value="LRR_dom_sf"/>
</dbReference>
<accession>A0A9N8E2C8</accession>
<dbReference type="OrthoDB" id="422168at2759"/>
<evidence type="ECO:0000313" key="1">
    <source>
        <dbReference type="EMBL" id="CAB9512664.1"/>
    </source>
</evidence>
<dbReference type="SUPFAM" id="SSF52047">
    <property type="entry name" value="RNI-like"/>
    <property type="match status" value="1"/>
</dbReference>
<dbReference type="Proteomes" id="UP001153069">
    <property type="component" value="Unassembled WGS sequence"/>
</dbReference>
<evidence type="ECO:0000313" key="2">
    <source>
        <dbReference type="Proteomes" id="UP001153069"/>
    </source>
</evidence>
<proteinExistence type="predicted"/>
<gene>
    <name evidence="1" type="ORF">SEMRO_548_G164440.1</name>
</gene>
<reference evidence="1" key="1">
    <citation type="submission" date="2020-06" db="EMBL/GenBank/DDBJ databases">
        <authorList>
            <consortium name="Plant Systems Biology data submission"/>
        </authorList>
    </citation>
    <scope>NUCLEOTIDE SEQUENCE</scope>
    <source>
        <strain evidence="1">D6</strain>
    </source>
</reference>
<name>A0A9N8E2C8_9STRA</name>
<comment type="caution">
    <text evidence="1">The sequence shown here is derived from an EMBL/GenBank/DDBJ whole genome shotgun (WGS) entry which is preliminary data.</text>
</comment>
<dbReference type="EMBL" id="CAICTM010000547">
    <property type="protein sequence ID" value="CAB9512664.1"/>
    <property type="molecule type" value="Genomic_DNA"/>
</dbReference>